<protein>
    <submittedName>
        <fullName evidence="1">Uncharacterized protein</fullName>
    </submittedName>
</protein>
<accession>X6MRA9</accession>
<evidence type="ECO:0000313" key="1">
    <source>
        <dbReference type="EMBL" id="ETO16538.1"/>
    </source>
</evidence>
<name>X6MRA9_RETFI</name>
<gene>
    <name evidence="1" type="ORF">RFI_20801</name>
</gene>
<proteinExistence type="predicted"/>
<dbReference type="AlphaFoldDB" id="X6MRA9"/>
<comment type="caution">
    <text evidence="1">The sequence shown here is derived from an EMBL/GenBank/DDBJ whole genome shotgun (WGS) entry which is preliminary data.</text>
</comment>
<dbReference type="EMBL" id="ASPP01018141">
    <property type="protein sequence ID" value="ETO16538.1"/>
    <property type="molecule type" value="Genomic_DNA"/>
</dbReference>
<evidence type="ECO:0000313" key="2">
    <source>
        <dbReference type="Proteomes" id="UP000023152"/>
    </source>
</evidence>
<keyword evidence="2" id="KW-1185">Reference proteome</keyword>
<dbReference type="Proteomes" id="UP000023152">
    <property type="component" value="Unassembled WGS sequence"/>
</dbReference>
<reference evidence="1 2" key="1">
    <citation type="journal article" date="2013" name="Curr. Biol.">
        <title>The Genome of the Foraminiferan Reticulomyxa filosa.</title>
        <authorList>
            <person name="Glockner G."/>
            <person name="Hulsmann N."/>
            <person name="Schleicher M."/>
            <person name="Noegel A.A."/>
            <person name="Eichinger L."/>
            <person name="Gallinger C."/>
            <person name="Pawlowski J."/>
            <person name="Sierra R."/>
            <person name="Euteneuer U."/>
            <person name="Pillet L."/>
            <person name="Moustafa A."/>
            <person name="Platzer M."/>
            <person name="Groth M."/>
            <person name="Szafranski K."/>
            <person name="Schliwa M."/>
        </authorList>
    </citation>
    <scope>NUCLEOTIDE SEQUENCE [LARGE SCALE GENOMIC DNA]</scope>
</reference>
<sequence>MFFKELKSIINEKKTLNEFSNILNLHPVENNFNRFKSVYKYFIREKKWITFQNDLHSPLKDCIAILTEGNTYVHIIGGEDDKKAIVSTHMKTKMRIIDW</sequence>
<organism evidence="1 2">
    <name type="scientific">Reticulomyxa filosa</name>
    <dbReference type="NCBI Taxonomy" id="46433"/>
    <lineage>
        <taxon>Eukaryota</taxon>
        <taxon>Sar</taxon>
        <taxon>Rhizaria</taxon>
        <taxon>Retaria</taxon>
        <taxon>Foraminifera</taxon>
        <taxon>Monothalamids</taxon>
        <taxon>Reticulomyxidae</taxon>
        <taxon>Reticulomyxa</taxon>
    </lineage>
</organism>